<comment type="similarity">
    <text evidence="1">Belongs to the glycosyltransferase 34 family.</text>
</comment>
<keyword evidence="3" id="KW-0808">Transferase</keyword>
<feature type="region of interest" description="Disordered" evidence="4">
    <location>
        <begin position="163"/>
        <end position="194"/>
    </location>
</feature>
<dbReference type="InParanoid" id="A0A507B8N3"/>
<dbReference type="AlphaFoldDB" id="A0A507B8N3"/>
<dbReference type="GO" id="GO:0006487">
    <property type="term" value="P:protein N-linked glycosylation"/>
    <property type="evidence" value="ECO:0007669"/>
    <property type="project" value="TreeGrafter"/>
</dbReference>
<dbReference type="GeneID" id="41973785"/>
<evidence type="ECO:0000256" key="2">
    <source>
        <dbReference type="ARBA" id="ARBA00022676"/>
    </source>
</evidence>
<dbReference type="Proteomes" id="UP000319257">
    <property type="component" value="Unassembled WGS sequence"/>
</dbReference>
<evidence type="ECO:0000256" key="4">
    <source>
        <dbReference type="SAM" id="MobiDB-lite"/>
    </source>
</evidence>
<evidence type="ECO:0000256" key="3">
    <source>
        <dbReference type="ARBA" id="ARBA00022679"/>
    </source>
</evidence>
<dbReference type="Gene3D" id="3.90.550.10">
    <property type="entry name" value="Spore Coat Polysaccharide Biosynthesis Protein SpsA, Chain A"/>
    <property type="match status" value="1"/>
</dbReference>
<dbReference type="OrthoDB" id="205108at2759"/>
<dbReference type="FunFam" id="3.90.550.10:FF:000149">
    <property type="entry name" value="Alpha-1,6-mannosyltransferase subunit"/>
    <property type="match status" value="1"/>
</dbReference>
<dbReference type="GO" id="GO:0000009">
    <property type="term" value="F:alpha-1,6-mannosyltransferase activity"/>
    <property type="evidence" value="ECO:0007669"/>
    <property type="project" value="TreeGrafter"/>
</dbReference>
<keyword evidence="2" id="KW-0328">Glycosyltransferase</keyword>
<dbReference type="InterPro" id="IPR029044">
    <property type="entry name" value="Nucleotide-diphossugar_trans"/>
</dbReference>
<dbReference type="RefSeq" id="XP_030994849.1">
    <property type="nucleotide sequence ID" value="XM_031140960.1"/>
</dbReference>
<dbReference type="STRING" id="1093900.A0A507B8N3"/>
<proteinExistence type="inferred from homology"/>
<feature type="region of interest" description="Disordered" evidence="4">
    <location>
        <begin position="118"/>
        <end position="137"/>
    </location>
</feature>
<evidence type="ECO:0000256" key="1">
    <source>
        <dbReference type="ARBA" id="ARBA00005664"/>
    </source>
</evidence>
<feature type="region of interest" description="Disordered" evidence="4">
    <location>
        <begin position="1"/>
        <end position="38"/>
    </location>
</feature>
<name>A0A507B8N3_9PEZI</name>
<comment type="caution">
    <text evidence="5">The sequence shown here is derived from an EMBL/GenBank/DDBJ whole genome shotgun (WGS) entry which is preliminary data.</text>
</comment>
<dbReference type="PANTHER" id="PTHR31306:SF10">
    <property type="entry name" value="ALPHA-1,6-MANNOSYLTRANSFERASE MNN11-RELATED"/>
    <property type="match status" value="1"/>
</dbReference>
<evidence type="ECO:0000313" key="6">
    <source>
        <dbReference type="Proteomes" id="UP000319257"/>
    </source>
</evidence>
<gene>
    <name evidence="5" type="ORF">E0L32_006338</name>
</gene>
<protein>
    <submittedName>
        <fullName evidence="5">Uncharacterized protein</fullName>
    </submittedName>
</protein>
<dbReference type="Pfam" id="PF05637">
    <property type="entry name" value="Glyco_transf_34"/>
    <property type="match status" value="1"/>
</dbReference>
<sequence>MKEYGSSVNGFDGLAQHTTNGSTDAPESNKPGSLGIAGRQRPTLEVFVQIVHNREPGTFGSILQRIWREAQSEFDTVPPLSQASAVFHSFNHALCLPAAEELQPSAFCPALLLLQTARPARPAQGSPQGDRPGRDRHRRRRLPLHPAEQKELCSAGAAQALGQPAGSLGDGAGPDGSFPELHSAGQGEQGSVRTKAREISGYEVFFPKVGDYDLRGAPFSWTKVVAMRHALTKFPEATYFWFIEQDVLIMNPDIKVEDQLMKASVIESRMIKDHPVVPPDSIIKTFTHLKGQDVDFMLTQDFDGLAVSSYIIRNSDWAKYFFETWYDPIYRSYNFQKAEAHALEHIVQWHPTILSKLALVPQRILNSYDTAAHGEAYTKGDLVVRLLGCTGQGEYSCDKAAAKFTPVWREAFKLGSS</sequence>
<accession>A0A507B8N3</accession>
<dbReference type="InterPro" id="IPR008630">
    <property type="entry name" value="Glyco_trans_34"/>
</dbReference>
<feature type="compositionally biased region" description="Polar residues" evidence="4">
    <location>
        <begin position="16"/>
        <end position="26"/>
    </location>
</feature>
<reference evidence="5 6" key="1">
    <citation type="submission" date="2019-06" db="EMBL/GenBank/DDBJ databases">
        <title>Draft genome sequence of the filamentous fungus Phialemoniopsis curvata isolated from diesel fuel.</title>
        <authorList>
            <person name="Varaljay V.A."/>
            <person name="Lyon W.J."/>
            <person name="Crouch A.L."/>
            <person name="Drake C.E."/>
            <person name="Hollomon J.M."/>
            <person name="Nadeau L.J."/>
            <person name="Nunn H.S."/>
            <person name="Stevenson B.S."/>
            <person name="Bojanowski C.L."/>
            <person name="Crookes-Goodson W.J."/>
        </authorList>
    </citation>
    <scope>NUCLEOTIDE SEQUENCE [LARGE SCALE GENOMIC DNA]</scope>
    <source>
        <strain evidence="5 6">D216</strain>
    </source>
</reference>
<evidence type="ECO:0000313" key="5">
    <source>
        <dbReference type="EMBL" id="TPX13138.1"/>
    </source>
</evidence>
<dbReference type="GO" id="GO:0000136">
    <property type="term" value="C:mannan polymerase complex"/>
    <property type="evidence" value="ECO:0007669"/>
    <property type="project" value="TreeGrafter"/>
</dbReference>
<dbReference type="EMBL" id="SKBQ01000036">
    <property type="protein sequence ID" value="TPX13138.1"/>
    <property type="molecule type" value="Genomic_DNA"/>
</dbReference>
<organism evidence="5 6">
    <name type="scientific">Thyridium curvatum</name>
    <dbReference type="NCBI Taxonomy" id="1093900"/>
    <lineage>
        <taxon>Eukaryota</taxon>
        <taxon>Fungi</taxon>
        <taxon>Dikarya</taxon>
        <taxon>Ascomycota</taxon>
        <taxon>Pezizomycotina</taxon>
        <taxon>Sordariomycetes</taxon>
        <taxon>Sordariomycetidae</taxon>
        <taxon>Thyridiales</taxon>
        <taxon>Thyridiaceae</taxon>
        <taxon>Thyridium</taxon>
    </lineage>
</organism>
<keyword evidence="6" id="KW-1185">Reference proteome</keyword>
<dbReference type="PANTHER" id="PTHR31306">
    <property type="entry name" value="ALPHA-1,6-MANNOSYLTRANSFERASE MNN11-RELATED"/>
    <property type="match status" value="1"/>
</dbReference>